<organism evidence="2 3">
    <name type="scientific">Candidatus Yanofskybacteria bacterium CG10_big_fil_rev_8_21_14_0_10_46_23</name>
    <dbReference type="NCBI Taxonomy" id="1975098"/>
    <lineage>
        <taxon>Bacteria</taxon>
        <taxon>Candidatus Yanofskyibacteriota</taxon>
    </lineage>
</organism>
<proteinExistence type="predicted"/>
<name>A0A2H0R580_9BACT</name>
<reference evidence="2 3" key="1">
    <citation type="submission" date="2017-09" db="EMBL/GenBank/DDBJ databases">
        <title>Depth-based differentiation of microbial function through sediment-hosted aquifers and enrichment of novel symbionts in the deep terrestrial subsurface.</title>
        <authorList>
            <person name="Probst A.J."/>
            <person name="Ladd B."/>
            <person name="Jarett J.K."/>
            <person name="Geller-Mcgrath D.E."/>
            <person name="Sieber C.M."/>
            <person name="Emerson J.B."/>
            <person name="Anantharaman K."/>
            <person name="Thomas B.C."/>
            <person name="Malmstrom R."/>
            <person name="Stieglmeier M."/>
            <person name="Klingl A."/>
            <person name="Woyke T."/>
            <person name="Ryan C.M."/>
            <person name="Banfield J.F."/>
        </authorList>
    </citation>
    <scope>NUCLEOTIDE SEQUENCE [LARGE SCALE GENOMIC DNA]</scope>
    <source>
        <strain evidence="2">CG10_big_fil_rev_8_21_14_0_10_46_23</strain>
    </source>
</reference>
<dbReference type="InterPro" id="IPR019545">
    <property type="entry name" value="DM13_domain"/>
</dbReference>
<evidence type="ECO:0000313" key="2">
    <source>
        <dbReference type="EMBL" id="PIR41663.1"/>
    </source>
</evidence>
<evidence type="ECO:0000259" key="1">
    <source>
        <dbReference type="PROSITE" id="PS51549"/>
    </source>
</evidence>
<feature type="non-terminal residue" evidence="2">
    <location>
        <position position="168"/>
    </location>
</feature>
<dbReference type="Proteomes" id="UP000230232">
    <property type="component" value="Unassembled WGS sequence"/>
</dbReference>
<evidence type="ECO:0000313" key="3">
    <source>
        <dbReference type="Proteomes" id="UP000230232"/>
    </source>
</evidence>
<protein>
    <recommendedName>
        <fullName evidence="1">DM13 domain-containing protein</fullName>
    </recommendedName>
</protein>
<feature type="domain" description="DM13" evidence="1">
    <location>
        <begin position="72"/>
        <end position="168"/>
    </location>
</feature>
<accession>A0A2H0R580</accession>
<dbReference type="Pfam" id="PF10517">
    <property type="entry name" value="DM13"/>
    <property type="match status" value="1"/>
</dbReference>
<gene>
    <name evidence="2" type="ORF">COV31_00025</name>
</gene>
<dbReference type="PROSITE" id="PS51549">
    <property type="entry name" value="DM13"/>
    <property type="match status" value="1"/>
</dbReference>
<dbReference type="EMBL" id="PCXO01000001">
    <property type="protein sequence ID" value="PIR41663.1"/>
    <property type="molecule type" value="Genomic_DNA"/>
</dbReference>
<dbReference type="AlphaFoldDB" id="A0A2H0R580"/>
<sequence length="168" mass="19043">MKKILIIIVILIVLAVAWYLISPLFRTVELNEASPITDDFEMMDEMTRVDFKNQVQMMPNQITPTQDEMPTGPVVLSQAEFQPRAHDVSGQALLIESNGQRILRFENFETVNGPNLHIYLASTLGSEDFVDLGPIKATKGNINYELSSEVDLTKYNKVLVWCVPFRVL</sequence>
<comment type="caution">
    <text evidence="2">The sequence shown here is derived from an EMBL/GenBank/DDBJ whole genome shotgun (WGS) entry which is preliminary data.</text>
</comment>